<dbReference type="EMBL" id="PYDT01000003">
    <property type="protein sequence ID" value="THU66997.1"/>
    <property type="molecule type" value="Genomic_DNA"/>
</dbReference>
<reference evidence="2 3" key="1">
    <citation type="journal article" date="2019" name="Nat. Plants">
        <title>Genome sequencing of Musa balbisiana reveals subgenome evolution and function divergence in polyploid bananas.</title>
        <authorList>
            <person name="Yao X."/>
        </authorList>
    </citation>
    <scope>NUCLEOTIDE SEQUENCE [LARGE SCALE GENOMIC DNA]</scope>
    <source>
        <strain evidence="3">cv. DH-PKW</strain>
        <tissue evidence="2">Leaves</tissue>
    </source>
</reference>
<name>A0A4S8JXH8_MUSBA</name>
<feature type="compositionally biased region" description="Basic residues" evidence="1">
    <location>
        <begin position="119"/>
        <end position="131"/>
    </location>
</feature>
<accession>A0A4S8JXH8</accession>
<comment type="caution">
    <text evidence="2">The sequence shown here is derived from an EMBL/GenBank/DDBJ whole genome shotgun (WGS) entry which is preliminary data.</text>
</comment>
<dbReference type="Proteomes" id="UP000317650">
    <property type="component" value="Chromosome 5"/>
</dbReference>
<protein>
    <submittedName>
        <fullName evidence="2">Uncharacterized protein</fullName>
    </submittedName>
</protein>
<proteinExistence type="predicted"/>
<evidence type="ECO:0000256" key="1">
    <source>
        <dbReference type="SAM" id="MobiDB-lite"/>
    </source>
</evidence>
<feature type="region of interest" description="Disordered" evidence="1">
    <location>
        <begin position="81"/>
        <end position="131"/>
    </location>
</feature>
<dbReference type="AlphaFoldDB" id="A0A4S8JXH8"/>
<evidence type="ECO:0000313" key="3">
    <source>
        <dbReference type="Proteomes" id="UP000317650"/>
    </source>
</evidence>
<sequence length="131" mass="14637">MRRDVDRTDKDEIEDHRAWRCTAAHIDLDSLIHLISQRPYIGYGVVRPIRFLLESRSNRILRENSFSRKRCCPAGRSPLRGGFARGSSDRKRCCPTAPHPAGEAVAGASTRGASTRGCSGRKHCCPRAKHP</sequence>
<evidence type="ECO:0000313" key="2">
    <source>
        <dbReference type="EMBL" id="THU66997.1"/>
    </source>
</evidence>
<keyword evidence="3" id="KW-1185">Reference proteome</keyword>
<organism evidence="2 3">
    <name type="scientific">Musa balbisiana</name>
    <name type="common">Banana</name>
    <dbReference type="NCBI Taxonomy" id="52838"/>
    <lineage>
        <taxon>Eukaryota</taxon>
        <taxon>Viridiplantae</taxon>
        <taxon>Streptophyta</taxon>
        <taxon>Embryophyta</taxon>
        <taxon>Tracheophyta</taxon>
        <taxon>Spermatophyta</taxon>
        <taxon>Magnoliopsida</taxon>
        <taxon>Liliopsida</taxon>
        <taxon>Zingiberales</taxon>
        <taxon>Musaceae</taxon>
        <taxon>Musa</taxon>
    </lineage>
</organism>
<gene>
    <name evidence="2" type="ORF">C4D60_Mb05t20040</name>
</gene>